<evidence type="ECO:0000313" key="11">
    <source>
        <dbReference type="EMBL" id="MCG2630397.1"/>
    </source>
</evidence>
<comment type="caution">
    <text evidence="11">The sequence shown here is derived from an EMBL/GenBank/DDBJ whole genome shotgun (WGS) entry which is preliminary data.</text>
</comment>
<dbReference type="GO" id="GO:0005886">
    <property type="term" value="C:plasma membrane"/>
    <property type="evidence" value="ECO:0007669"/>
    <property type="project" value="UniProtKB-SubCell"/>
</dbReference>
<sequence length="308" mass="33296">MLRRTISVFLVAVVAAFAVYWWLTAPTALALPSPTRAPDLANGQELFNAGGCSSCHAVPNQPDRLKLGGGLALGSPFGTFYAPNISPDPTDGIGRWSEADFVNAVMRGISPEGTHYFPAFPYTSYHIAKVDDVRDLFAYLKTLPLVAGRVRDHDLPFPFNIRRNVGIWKLLFMDVRPFVPAAMHPAEWNRGAYLVNGFGHCAECHSPRNVLGGVISSQRFAGGPNPEGEGWVPNITQKGIGDWSEKDIADFLETGDMPEGDSASGAMRPVIKNLAQLKPEDRAAMAAYLKSLPPVDGPTPPKRKEGGG</sequence>
<dbReference type="RefSeq" id="WP_237891312.1">
    <property type="nucleotide sequence ID" value="NZ_JAKLTY010000020.1"/>
</dbReference>
<dbReference type="GO" id="GO:0020037">
    <property type="term" value="F:heme binding"/>
    <property type="evidence" value="ECO:0007669"/>
    <property type="project" value="InterPro"/>
</dbReference>
<organism evidence="11 12">
    <name type="scientific">Bradyrhizobium zhengyangense</name>
    <dbReference type="NCBI Taxonomy" id="2911009"/>
    <lineage>
        <taxon>Bacteria</taxon>
        <taxon>Pseudomonadati</taxon>
        <taxon>Pseudomonadota</taxon>
        <taxon>Alphaproteobacteria</taxon>
        <taxon>Hyphomicrobiales</taxon>
        <taxon>Nitrobacteraceae</taxon>
        <taxon>Bradyrhizobium</taxon>
    </lineage>
</organism>
<proteinExistence type="predicted"/>
<dbReference type="GO" id="GO:0016614">
    <property type="term" value="F:oxidoreductase activity, acting on CH-OH group of donors"/>
    <property type="evidence" value="ECO:0007669"/>
    <property type="project" value="InterPro"/>
</dbReference>
<evidence type="ECO:0000256" key="8">
    <source>
        <dbReference type="ARBA" id="ARBA00023136"/>
    </source>
</evidence>
<dbReference type="PIRSF" id="PIRSF000018">
    <property type="entry name" value="Mb_ADH_cyt_c"/>
    <property type="match status" value="1"/>
</dbReference>
<dbReference type="GO" id="GO:0009055">
    <property type="term" value="F:electron transfer activity"/>
    <property type="evidence" value="ECO:0007669"/>
    <property type="project" value="InterPro"/>
</dbReference>
<evidence type="ECO:0000256" key="6">
    <source>
        <dbReference type="ARBA" id="ARBA00022737"/>
    </source>
</evidence>
<dbReference type="SUPFAM" id="SSF46626">
    <property type="entry name" value="Cytochrome c"/>
    <property type="match status" value="2"/>
</dbReference>
<dbReference type="AlphaFoldDB" id="A0A9X1RAD9"/>
<dbReference type="PROSITE" id="PS51007">
    <property type="entry name" value="CYTC"/>
    <property type="match status" value="2"/>
</dbReference>
<dbReference type="GO" id="GO:0005506">
    <property type="term" value="F:iron ion binding"/>
    <property type="evidence" value="ECO:0007669"/>
    <property type="project" value="InterPro"/>
</dbReference>
<evidence type="ECO:0000259" key="10">
    <source>
        <dbReference type="PROSITE" id="PS51007"/>
    </source>
</evidence>
<evidence type="ECO:0000256" key="7">
    <source>
        <dbReference type="ARBA" id="ARBA00023004"/>
    </source>
</evidence>
<keyword evidence="2" id="KW-1003">Cell membrane</keyword>
<name>A0A9X1RAD9_9BRAD</name>
<dbReference type="PANTHER" id="PTHR35008:SF8">
    <property type="entry name" value="ALCOHOL DEHYDROGENASE CYTOCHROME C SUBUNIT"/>
    <property type="match status" value="1"/>
</dbReference>
<dbReference type="InterPro" id="IPR051459">
    <property type="entry name" value="Cytochrome_c-type_DH"/>
</dbReference>
<protein>
    <submittedName>
        <fullName evidence="11">Cytochrome c</fullName>
    </submittedName>
</protein>
<feature type="domain" description="Cytochrome c" evidence="10">
    <location>
        <begin position="186"/>
        <end position="293"/>
    </location>
</feature>
<keyword evidence="3 9" id="KW-0349">Heme</keyword>
<keyword evidence="7 9" id="KW-0408">Iron</keyword>
<dbReference type="EMBL" id="JAKLTY010000020">
    <property type="protein sequence ID" value="MCG2630397.1"/>
    <property type="molecule type" value="Genomic_DNA"/>
</dbReference>
<reference evidence="11" key="1">
    <citation type="submission" date="2022-01" db="EMBL/GenBank/DDBJ databases">
        <title>Genome sequnece data of strain Bradyrhizobium sp. nov.</title>
        <authorList>
            <person name="Zhang J."/>
        </authorList>
    </citation>
    <scope>NUCLEOTIDE SEQUENCE</scope>
    <source>
        <strain evidence="11">WYCCWR 13023</strain>
    </source>
</reference>
<dbReference type="Proteomes" id="UP001139054">
    <property type="component" value="Unassembled WGS sequence"/>
</dbReference>
<keyword evidence="8" id="KW-0472">Membrane</keyword>
<keyword evidence="5" id="KW-0732">Signal</keyword>
<evidence type="ECO:0000256" key="3">
    <source>
        <dbReference type="ARBA" id="ARBA00022617"/>
    </source>
</evidence>
<feature type="domain" description="Cytochrome c" evidence="10">
    <location>
        <begin position="38"/>
        <end position="144"/>
    </location>
</feature>
<keyword evidence="4 9" id="KW-0479">Metal-binding</keyword>
<dbReference type="InterPro" id="IPR036909">
    <property type="entry name" value="Cyt_c-like_dom_sf"/>
</dbReference>
<keyword evidence="6" id="KW-0677">Repeat</keyword>
<evidence type="ECO:0000256" key="2">
    <source>
        <dbReference type="ARBA" id="ARBA00022475"/>
    </source>
</evidence>
<evidence type="ECO:0000256" key="5">
    <source>
        <dbReference type="ARBA" id="ARBA00022729"/>
    </source>
</evidence>
<evidence type="ECO:0000256" key="1">
    <source>
        <dbReference type="ARBA" id="ARBA00004236"/>
    </source>
</evidence>
<evidence type="ECO:0000256" key="4">
    <source>
        <dbReference type="ARBA" id="ARBA00022723"/>
    </source>
</evidence>
<accession>A0A9X1RAD9</accession>
<dbReference type="InterPro" id="IPR014353">
    <property type="entry name" value="Membr-bd_ADH_cyt_c"/>
</dbReference>
<dbReference type="PANTHER" id="PTHR35008">
    <property type="entry name" value="BLL4482 PROTEIN-RELATED"/>
    <property type="match status" value="1"/>
</dbReference>
<dbReference type="InterPro" id="IPR009056">
    <property type="entry name" value="Cyt_c-like_dom"/>
</dbReference>
<comment type="subcellular location">
    <subcellularLocation>
        <location evidence="1">Cell membrane</location>
    </subcellularLocation>
</comment>
<dbReference type="Pfam" id="PF00034">
    <property type="entry name" value="Cytochrom_C"/>
    <property type="match status" value="2"/>
</dbReference>
<evidence type="ECO:0000313" key="12">
    <source>
        <dbReference type="Proteomes" id="UP001139054"/>
    </source>
</evidence>
<evidence type="ECO:0000256" key="9">
    <source>
        <dbReference type="PROSITE-ProRule" id="PRU00433"/>
    </source>
</evidence>
<dbReference type="Gene3D" id="1.10.760.10">
    <property type="entry name" value="Cytochrome c-like domain"/>
    <property type="match status" value="2"/>
</dbReference>
<gene>
    <name evidence="11" type="ORF">L6654_27575</name>
</gene>